<keyword evidence="1" id="KW-0805">Transcription regulation</keyword>
<name>A0A229T308_9PSEU</name>
<dbReference type="PROSITE" id="PS50977">
    <property type="entry name" value="HTH_TETR_2"/>
    <property type="match status" value="1"/>
</dbReference>
<dbReference type="EMBL" id="NMUL01000023">
    <property type="protein sequence ID" value="OXM65483.1"/>
    <property type="molecule type" value="Genomic_DNA"/>
</dbReference>
<organism evidence="6 7">
    <name type="scientific">Amycolatopsis vastitatis</name>
    <dbReference type="NCBI Taxonomy" id="1905142"/>
    <lineage>
        <taxon>Bacteria</taxon>
        <taxon>Bacillati</taxon>
        <taxon>Actinomycetota</taxon>
        <taxon>Actinomycetes</taxon>
        <taxon>Pseudonocardiales</taxon>
        <taxon>Pseudonocardiaceae</taxon>
        <taxon>Amycolatopsis</taxon>
    </lineage>
</organism>
<dbReference type="SUPFAM" id="SSF48498">
    <property type="entry name" value="Tetracyclin repressor-like, C-terminal domain"/>
    <property type="match status" value="1"/>
</dbReference>
<dbReference type="GO" id="GO:0003677">
    <property type="term" value="F:DNA binding"/>
    <property type="evidence" value="ECO:0007669"/>
    <property type="project" value="UniProtKB-UniRule"/>
</dbReference>
<dbReference type="AlphaFoldDB" id="A0A229T308"/>
<dbReference type="Pfam" id="PF00440">
    <property type="entry name" value="TetR_N"/>
    <property type="match status" value="1"/>
</dbReference>
<dbReference type="PANTHER" id="PTHR47506">
    <property type="entry name" value="TRANSCRIPTIONAL REGULATORY PROTEIN"/>
    <property type="match status" value="1"/>
</dbReference>
<dbReference type="Pfam" id="PF21993">
    <property type="entry name" value="TetR_C_13_2"/>
    <property type="match status" value="1"/>
</dbReference>
<accession>A0A229T308</accession>
<dbReference type="Proteomes" id="UP000215199">
    <property type="component" value="Unassembled WGS sequence"/>
</dbReference>
<dbReference type="InterPro" id="IPR001647">
    <property type="entry name" value="HTH_TetR"/>
</dbReference>
<keyword evidence="3" id="KW-0804">Transcription</keyword>
<feature type="domain" description="HTH tetR-type" evidence="5">
    <location>
        <begin position="11"/>
        <end position="71"/>
    </location>
</feature>
<dbReference type="SUPFAM" id="SSF46689">
    <property type="entry name" value="Homeodomain-like"/>
    <property type="match status" value="1"/>
</dbReference>
<dbReference type="InterPro" id="IPR054156">
    <property type="entry name" value="YxaF_TetR_C"/>
</dbReference>
<keyword evidence="7" id="KW-1185">Reference proteome</keyword>
<evidence type="ECO:0000313" key="7">
    <source>
        <dbReference type="Proteomes" id="UP000215199"/>
    </source>
</evidence>
<dbReference type="InterPro" id="IPR009057">
    <property type="entry name" value="Homeodomain-like_sf"/>
</dbReference>
<keyword evidence="2 4" id="KW-0238">DNA-binding</keyword>
<evidence type="ECO:0000256" key="4">
    <source>
        <dbReference type="PROSITE-ProRule" id="PRU00335"/>
    </source>
</evidence>
<evidence type="ECO:0000256" key="1">
    <source>
        <dbReference type="ARBA" id="ARBA00023015"/>
    </source>
</evidence>
<gene>
    <name evidence="6" type="ORF">CF165_24550</name>
</gene>
<dbReference type="PANTHER" id="PTHR47506:SF3">
    <property type="entry name" value="HTH-TYPE TRANSCRIPTIONAL REGULATOR LMRA"/>
    <property type="match status" value="1"/>
</dbReference>
<dbReference type="InterPro" id="IPR036271">
    <property type="entry name" value="Tet_transcr_reg_TetR-rel_C_sf"/>
</dbReference>
<evidence type="ECO:0000313" key="6">
    <source>
        <dbReference type="EMBL" id="OXM65483.1"/>
    </source>
</evidence>
<evidence type="ECO:0000256" key="2">
    <source>
        <dbReference type="ARBA" id="ARBA00023125"/>
    </source>
</evidence>
<reference evidence="7" key="1">
    <citation type="submission" date="2017-07" db="EMBL/GenBank/DDBJ databases">
        <title>Comparative genome mining reveals phylogenetic distribution patterns of secondary metabolites in Amycolatopsis.</title>
        <authorList>
            <person name="Adamek M."/>
            <person name="Alanjary M."/>
            <person name="Sales-Ortells H."/>
            <person name="Goodfellow M."/>
            <person name="Bull A.T."/>
            <person name="Kalinowski J."/>
            <person name="Ziemert N."/>
        </authorList>
    </citation>
    <scope>NUCLEOTIDE SEQUENCE [LARGE SCALE GENOMIC DNA]</scope>
    <source>
        <strain evidence="7">H5</strain>
    </source>
</reference>
<dbReference type="Gene3D" id="1.10.357.10">
    <property type="entry name" value="Tetracycline Repressor, domain 2"/>
    <property type="match status" value="1"/>
</dbReference>
<dbReference type="PRINTS" id="PR00455">
    <property type="entry name" value="HTHTETR"/>
</dbReference>
<protein>
    <submittedName>
        <fullName evidence="6">TetR family transcriptional regulator</fullName>
    </submittedName>
</protein>
<sequence length="198" mass="21183">MRYGRDMVRRTDTRQRMLDTAADLFQTQGYHATGLTQLTTAGGAPKGSLYFHFPGGKEQLAAEAVRLSSERTGAMLEAILRDAPDAATGIDRAVDALANFLTESDFQRGCPLATVALDAAAASEPIREACAEGYASWHDVLAEHLAGQGLSPERAEELATIVLAAIEGGLLLARTRRDLAPLRAVAAHLHTTLDREVS</sequence>
<evidence type="ECO:0000256" key="3">
    <source>
        <dbReference type="ARBA" id="ARBA00023163"/>
    </source>
</evidence>
<proteinExistence type="predicted"/>
<feature type="DNA-binding region" description="H-T-H motif" evidence="4">
    <location>
        <begin position="34"/>
        <end position="53"/>
    </location>
</feature>
<comment type="caution">
    <text evidence="6">The sequence shown here is derived from an EMBL/GenBank/DDBJ whole genome shotgun (WGS) entry which is preliminary data.</text>
</comment>
<dbReference type="OrthoDB" id="4567939at2"/>
<evidence type="ECO:0000259" key="5">
    <source>
        <dbReference type="PROSITE" id="PS50977"/>
    </source>
</evidence>